<dbReference type="CDD" id="cd03256">
    <property type="entry name" value="ABC_PhnC_transporter"/>
    <property type="match status" value="1"/>
</dbReference>
<dbReference type="InterPro" id="IPR012693">
    <property type="entry name" value="ABC_transpr_PhnC"/>
</dbReference>
<dbReference type="AlphaFoldDB" id="A0A6B1IH80"/>
<dbReference type="GO" id="GO:0016020">
    <property type="term" value="C:membrane"/>
    <property type="evidence" value="ECO:0007669"/>
    <property type="project" value="InterPro"/>
</dbReference>
<proteinExistence type="predicted"/>
<dbReference type="GO" id="GO:0015416">
    <property type="term" value="F:ABC-type phosphonate transporter activity"/>
    <property type="evidence" value="ECO:0007669"/>
    <property type="project" value="InterPro"/>
</dbReference>
<evidence type="ECO:0000256" key="3">
    <source>
        <dbReference type="ARBA" id="ARBA00022741"/>
    </source>
</evidence>
<dbReference type="Proteomes" id="UP000460194">
    <property type="component" value="Unassembled WGS sequence"/>
</dbReference>
<keyword evidence="6" id="KW-0472">Membrane</keyword>
<feature type="region of interest" description="Disordered" evidence="7">
    <location>
        <begin position="243"/>
        <end position="298"/>
    </location>
</feature>
<dbReference type="GO" id="GO:0016887">
    <property type="term" value="F:ATP hydrolysis activity"/>
    <property type="evidence" value="ECO:0007669"/>
    <property type="project" value="InterPro"/>
</dbReference>
<dbReference type="NCBIfam" id="TIGR02315">
    <property type="entry name" value="ABC_phnC"/>
    <property type="match status" value="1"/>
</dbReference>
<dbReference type="SMART" id="SM00382">
    <property type="entry name" value="AAA"/>
    <property type="match status" value="1"/>
</dbReference>
<evidence type="ECO:0000256" key="1">
    <source>
        <dbReference type="ARBA" id="ARBA00022448"/>
    </source>
</evidence>
<evidence type="ECO:0000256" key="6">
    <source>
        <dbReference type="ARBA" id="ARBA00023136"/>
    </source>
</evidence>
<dbReference type="RefSeq" id="WP_159369563.1">
    <property type="nucleotide sequence ID" value="NZ_WMEO01000037.1"/>
</dbReference>
<feature type="compositionally biased region" description="Basic and acidic residues" evidence="7">
    <location>
        <begin position="243"/>
        <end position="253"/>
    </location>
</feature>
<evidence type="ECO:0000259" key="8">
    <source>
        <dbReference type="PROSITE" id="PS50893"/>
    </source>
</evidence>
<evidence type="ECO:0000256" key="2">
    <source>
        <dbReference type="ARBA" id="ARBA00022475"/>
    </source>
</evidence>
<organism evidence="9 10">
    <name type="scientific">Halorubrum distributum</name>
    <dbReference type="NCBI Taxonomy" id="29283"/>
    <lineage>
        <taxon>Archaea</taxon>
        <taxon>Methanobacteriati</taxon>
        <taxon>Methanobacteriota</taxon>
        <taxon>Stenosarchaea group</taxon>
        <taxon>Halobacteria</taxon>
        <taxon>Halobacteriales</taxon>
        <taxon>Haloferacaceae</taxon>
        <taxon>Halorubrum</taxon>
        <taxon>Halorubrum distributum group</taxon>
    </lineage>
</organism>
<dbReference type="InterPro" id="IPR050086">
    <property type="entry name" value="MetN_ABC_transporter-like"/>
</dbReference>
<gene>
    <name evidence="9" type="primary">phnC</name>
    <name evidence="9" type="ORF">GLW36_15085</name>
</gene>
<dbReference type="InterPro" id="IPR003593">
    <property type="entry name" value="AAA+_ATPase"/>
</dbReference>
<feature type="compositionally biased region" description="Polar residues" evidence="7">
    <location>
        <begin position="254"/>
        <end position="267"/>
    </location>
</feature>
<evidence type="ECO:0000313" key="9">
    <source>
        <dbReference type="EMBL" id="MYL17963.1"/>
    </source>
</evidence>
<keyword evidence="3" id="KW-0547">Nucleotide-binding</keyword>
<evidence type="ECO:0000256" key="7">
    <source>
        <dbReference type="SAM" id="MobiDB-lite"/>
    </source>
</evidence>
<keyword evidence="5" id="KW-1278">Translocase</keyword>
<dbReference type="EMBL" id="WMEO01000037">
    <property type="protein sequence ID" value="MYL17963.1"/>
    <property type="molecule type" value="Genomic_DNA"/>
</dbReference>
<reference evidence="9 10" key="1">
    <citation type="submission" date="2019-11" db="EMBL/GenBank/DDBJ databases">
        <title>Genome sequences of 17 halophilic strains isolated from different environments.</title>
        <authorList>
            <person name="Furrow R.E."/>
        </authorList>
    </citation>
    <scope>NUCLEOTIDE SEQUENCE [LARGE SCALE GENOMIC DNA]</scope>
    <source>
        <strain evidence="9 10">22517_05_Cabo</strain>
    </source>
</reference>
<evidence type="ECO:0000256" key="5">
    <source>
        <dbReference type="ARBA" id="ARBA00022967"/>
    </source>
</evidence>
<dbReference type="PANTHER" id="PTHR43166">
    <property type="entry name" value="AMINO ACID IMPORT ATP-BINDING PROTEIN"/>
    <property type="match status" value="1"/>
</dbReference>
<dbReference type="PROSITE" id="PS50893">
    <property type="entry name" value="ABC_TRANSPORTER_2"/>
    <property type="match status" value="1"/>
</dbReference>
<dbReference type="SUPFAM" id="SSF52540">
    <property type="entry name" value="P-loop containing nucleoside triphosphate hydrolases"/>
    <property type="match status" value="1"/>
</dbReference>
<keyword evidence="2" id="KW-1003">Cell membrane</keyword>
<evidence type="ECO:0000313" key="10">
    <source>
        <dbReference type="Proteomes" id="UP000460194"/>
    </source>
</evidence>
<keyword evidence="4 9" id="KW-0067">ATP-binding</keyword>
<dbReference type="InterPro" id="IPR017871">
    <property type="entry name" value="ABC_transporter-like_CS"/>
</dbReference>
<evidence type="ECO:0000256" key="4">
    <source>
        <dbReference type="ARBA" id="ARBA00022840"/>
    </source>
</evidence>
<protein>
    <submittedName>
        <fullName evidence="9">Phosphonate ABC transporter ATP-binding protein</fullName>
    </submittedName>
</protein>
<dbReference type="InterPro" id="IPR027417">
    <property type="entry name" value="P-loop_NTPase"/>
</dbReference>
<comment type="caution">
    <text evidence="9">The sequence shown here is derived from an EMBL/GenBank/DDBJ whole genome shotgun (WGS) entry which is preliminary data.</text>
</comment>
<dbReference type="GO" id="GO:0005524">
    <property type="term" value="F:ATP binding"/>
    <property type="evidence" value="ECO:0007669"/>
    <property type="project" value="UniProtKB-KW"/>
</dbReference>
<dbReference type="Pfam" id="PF00005">
    <property type="entry name" value="ABC_tran"/>
    <property type="match status" value="1"/>
</dbReference>
<dbReference type="Gene3D" id="3.40.50.300">
    <property type="entry name" value="P-loop containing nucleotide triphosphate hydrolases"/>
    <property type="match status" value="1"/>
</dbReference>
<name>A0A6B1IH80_9EURY</name>
<dbReference type="PROSITE" id="PS00211">
    <property type="entry name" value="ABC_TRANSPORTER_1"/>
    <property type="match status" value="1"/>
</dbReference>
<dbReference type="PANTHER" id="PTHR43166:SF6">
    <property type="entry name" value="PHOSPHONATES IMPORT ATP-BINDING PROTEIN PHNC"/>
    <property type="match status" value="1"/>
</dbReference>
<sequence length="298" mass="32018">MTLDVTDLRKTYESGDEALRGVDLSVGGSETTAMIGPSGAGKSTFIRCVNRLTEPTAGTVELDGTDLTALDDDGLREARRDIGMIFQEYNLVERLTVMENVLTGRLGYVSAWRAFRRDFPPEDVERAYEILERVGLGDMENKRVDELSGGQRQRVGIARAVVQQPKILLVDEPTSSLDPETSNTVMRLLTEIAAERGVPVLINIHEVDLAIEHADRIVGLHDGEVVFEGATNELGDDALDRVYRGGDPPESRDSTAAGSDATVTDGATSDDAANDAVVRDGVVSADGRAPDRTTSGGS</sequence>
<accession>A0A6B1IH80</accession>
<dbReference type="InterPro" id="IPR003439">
    <property type="entry name" value="ABC_transporter-like_ATP-bd"/>
</dbReference>
<keyword evidence="1" id="KW-0813">Transport</keyword>
<feature type="domain" description="ABC transporter" evidence="8">
    <location>
        <begin position="3"/>
        <end position="247"/>
    </location>
</feature>